<comment type="caution">
    <text evidence="1">The sequence shown here is derived from an EMBL/GenBank/DDBJ whole genome shotgun (WGS) entry which is preliminary data.</text>
</comment>
<evidence type="ECO:0000313" key="2">
    <source>
        <dbReference type="Proteomes" id="UP000886885"/>
    </source>
</evidence>
<sequence length="149" mass="17079">MLNEQYIDRDYMLNFSVPIYEWHCQSVICAVYIAHLKEIAGNAIVIRRDFGRNLGLQVVELTGETNMDWKLLEKGLSIRQHSGEIRCFMLETEQVTKYIHQCSLFIIGVKAAFLEVIVSRKRYIASRIENKIQIVPLSSSLANASDLGE</sequence>
<protein>
    <submittedName>
        <fullName evidence="1">Uncharacterized protein</fullName>
    </submittedName>
</protein>
<dbReference type="EMBL" id="JAAWWB010000010">
    <property type="protein sequence ID" value="KAG6774875.1"/>
    <property type="molecule type" value="Genomic_DNA"/>
</dbReference>
<name>A0A8X8D228_POPTO</name>
<dbReference type="Proteomes" id="UP000886885">
    <property type="component" value="Chromosome 5D"/>
</dbReference>
<evidence type="ECO:0000313" key="1">
    <source>
        <dbReference type="EMBL" id="KAG6774875.1"/>
    </source>
</evidence>
<keyword evidence="2" id="KW-1185">Reference proteome</keyword>
<dbReference type="OrthoDB" id="1737028at2759"/>
<reference evidence="1" key="1">
    <citation type="journal article" date="2020" name="bioRxiv">
        <title>Hybrid origin of Populus tomentosa Carr. identified through genome sequencing and phylogenomic analysis.</title>
        <authorList>
            <person name="An X."/>
            <person name="Gao K."/>
            <person name="Chen Z."/>
            <person name="Li J."/>
            <person name="Yang X."/>
            <person name="Yang X."/>
            <person name="Zhou J."/>
            <person name="Guo T."/>
            <person name="Zhao T."/>
            <person name="Huang S."/>
            <person name="Miao D."/>
            <person name="Khan W.U."/>
            <person name="Rao P."/>
            <person name="Ye M."/>
            <person name="Lei B."/>
            <person name="Liao W."/>
            <person name="Wang J."/>
            <person name="Ji L."/>
            <person name="Li Y."/>
            <person name="Guo B."/>
            <person name="Mustafa N.S."/>
            <person name="Li S."/>
            <person name="Yun Q."/>
            <person name="Keller S.R."/>
            <person name="Mao J."/>
            <person name="Zhang R."/>
            <person name="Strauss S.H."/>
        </authorList>
    </citation>
    <scope>NUCLEOTIDE SEQUENCE</scope>
    <source>
        <strain evidence="1">GM15</strain>
        <tissue evidence="1">Leaf</tissue>
    </source>
</reference>
<organism evidence="1 2">
    <name type="scientific">Populus tomentosa</name>
    <name type="common">Chinese white poplar</name>
    <dbReference type="NCBI Taxonomy" id="118781"/>
    <lineage>
        <taxon>Eukaryota</taxon>
        <taxon>Viridiplantae</taxon>
        <taxon>Streptophyta</taxon>
        <taxon>Embryophyta</taxon>
        <taxon>Tracheophyta</taxon>
        <taxon>Spermatophyta</taxon>
        <taxon>Magnoliopsida</taxon>
        <taxon>eudicotyledons</taxon>
        <taxon>Gunneridae</taxon>
        <taxon>Pentapetalae</taxon>
        <taxon>rosids</taxon>
        <taxon>fabids</taxon>
        <taxon>Malpighiales</taxon>
        <taxon>Salicaceae</taxon>
        <taxon>Saliceae</taxon>
        <taxon>Populus</taxon>
    </lineage>
</organism>
<dbReference type="AlphaFoldDB" id="A0A8X8D228"/>
<accession>A0A8X8D228</accession>
<proteinExistence type="predicted"/>
<gene>
    <name evidence="1" type="ORF">POTOM_022253</name>
</gene>